<accession>A0A1I6L418</accession>
<evidence type="ECO:0000256" key="1">
    <source>
        <dbReference type="SAM" id="SignalP"/>
    </source>
</evidence>
<protein>
    <recommendedName>
        <fullName evidence="4">Lipoprotein</fullName>
    </recommendedName>
</protein>
<dbReference type="EMBL" id="FOZG01000002">
    <property type="protein sequence ID" value="SFR98174.1"/>
    <property type="molecule type" value="Genomic_DNA"/>
</dbReference>
<name>A0A1I6L418_9SPHN</name>
<dbReference type="Proteomes" id="UP000198824">
    <property type="component" value="Unassembled WGS sequence"/>
</dbReference>
<gene>
    <name evidence="2" type="ORF">SAMN05192580_2256</name>
</gene>
<evidence type="ECO:0000313" key="3">
    <source>
        <dbReference type="Proteomes" id="UP000198824"/>
    </source>
</evidence>
<keyword evidence="3" id="KW-1185">Reference proteome</keyword>
<dbReference type="AlphaFoldDB" id="A0A1I6L418"/>
<keyword evidence="1" id="KW-0732">Signal</keyword>
<dbReference type="PROSITE" id="PS51257">
    <property type="entry name" value="PROKAR_LIPOPROTEIN"/>
    <property type="match status" value="1"/>
</dbReference>
<evidence type="ECO:0008006" key="4">
    <source>
        <dbReference type="Google" id="ProtNLM"/>
    </source>
</evidence>
<feature type="signal peptide" evidence="1">
    <location>
        <begin position="1"/>
        <end position="20"/>
    </location>
</feature>
<reference evidence="2 3" key="1">
    <citation type="submission" date="2016-10" db="EMBL/GenBank/DDBJ databases">
        <authorList>
            <person name="de Groot N.N."/>
        </authorList>
    </citation>
    <scope>NUCLEOTIDE SEQUENCE [LARGE SCALE GENOMIC DNA]</scope>
    <source>
        <strain evidence="2 3">S5-249</strain>
    </source>
</reference>
<evidence type="ECO:0000313" key="2">
    <source>
        <dbReference type="EMBL" id="SFR98174.1"/>
    </source>
</evidence>
<sequence>MRSMILLAAAAALLGGCARNGDFDETGGIRLTRSACPAVAIPAFTGDVTSFDPPQSREARAIDVVATITNLRNTCNSATDPMTVTATFEVQARRAAAGPAREVVLPYFATVMRGGTQIVSKQVGRIAVRFADGQLRASAPGQASATVSLAAATLPADVQATLSRKRKAGDEDAAVDPMTDPAVRAAVQKASFELLVGFQLTQDQLAYNATR</sequence>
<feature type="chain" id="PRO_5011510762" description="Lipoprotein" evidence="1">
    <location>
        <begin position="21"/>
        <end position="211"/>
    </location>
</feature>
<dbReference type="STRING" id="1166337.SAMN05192580_2256"/>
<proteinExistence type="predicted"/>
<organism evidence="2 3">
    <name type="scientific">Sphingomonas jatrophae</name>
    <dbReference type="NCBI Taxonomy" id="1166337"/>
    <lineage>
        <taxon>Bacteria</taxon>
        <taxon>Pseudomonadati</taxon>
        <taxon>Pseudomonadota</taxon>
        <taxon>Alphaproteobacteria</taxon>
        <taxon>Sphingomonadales</taxon>
        <taxon>Sphingomonadaceae</taxon>
        <taxon>Sphingomonas</taxon>
    </lineage>
</organism>